<reference evidence="1" key="1">
    <citation type="submission" date="2021-01" db="EMBL/GenBank/DDBJ databases">
        <authorList>
            <consortium name="Genoscope - CEA"/>
            <person name="William W."/>
        </authorList>
    </citation>
    <scope>NUCLEOTIDE SEQUENCE</scope>
</reference>
<accession>A0A8S1LXP2</accession>
<name>A0A8S1LXP2_9CILI</name>
<protein>
    <submittedName>
        <fullName evidence="1">Uncharacterized protein</fullName>
    </submittedName>
</protein>
<dbReference type="Proteomes" id="UP000692954">
    <property type="component" value="Unassembled WGS sequence"/>
</dbReference>
<dbReference type="EMBL" id="CAJJDN010000027">
    <property type="protein sequence ID" value="CAD8071062.1"/>
    <property type="molecule type" value="Genomic_DNA"/>
</dbReference>
<organism evidence="1 2">
    <name type="scientific">Paramecium sonneborni</name>
    <dbReference type="NCBI Taxonomy" id="65129"/>
    <lineage>
        <taxon>Eukaryota</taxon>
        <taxon>Sar</taxon>
        <taxon>Alveolata</taxon>
        <taxon>Ciliophora</taxon>
        <taxon>Intramacronucleata</taxon>
        <taxon>Oligohymenophorea</taxon>
        <taxon>Peniculida</taxon>
        <taxon>Parameciidae</taxon>
        <taxon>Paramecium</taxon>
    </lineage>
</organism>
<gene>
    <name evidence="1" type="ORF">PSON_ATCC_30995.1.T0270309</name>
</gene>
<evidence type="ECO:0000313" key="2">
    <source>
        <dbReference type="Proteomes" id="UP000692954"/>
    </source>
</evidence>
<proteinExistence type="predicted"/>
<comment type="caution">
    <text evidence="1">The sequence shown here is derived from an EMBL/GenBank/DDBJ whole genome shotgun (WGS) entry which is preliminary data.</text>
</comment>
<dbReference type="AlphaFoldDB" id="A0A8S1LXP2"/>
<evidence type="ECO:0000313" key="1">
    <source>
        <dbReference type="EMBL" id="CAD8071062.1"/>
    </source>
</evidence>
<sequence length="78" mass="9177">MSIIQYEQQKSYEPFESTRTLFYSNGLYLSDKILIRSNRHVMQSILNRNKLRRPVICISVAERKSKLDSGLRLSSCHK</sequence>
<keyword evidence="2" id="KW-1185">Reference proteome</keyword>